<keyword evidence="1" id="KW-0472">Membrane</keyword>
<evidence type="ECO:0000256" key="1">
    <source>
        <dbReference type="SAM" id="Phobius"/>
    </source>
</evidence>
<dbReference type="EMBL" id="SPVF01000268">
    <property type="protein sequence ID" value="TFW11309.1"/>
    <property type="molecule type" value="Genomic_DNA"/>
</dbReference>
<dbReference type="RefSeq" id="WP_135209388.1">
    <property type="nucleotide sequence ID" value="NZ_SPVF01000268.1"/>
</dbReference>
<dbReference type="InterPro" id="IPR018643">
    <property type="entry name" value="DUF2069_membrane"/>
</dbReference>
<reference evidence="2 3" key="1">
    <citation type="submission" date="2019-03" db="EMBL/GenBank/DDBJ databases">
        <title>Draft Genome Sequence of Massilia arenosa sp. nov., a Novel Massilia Species Isolated from a Sandy-loam Maize Soil.</title>
        <authorList>
            <person name="Raths R."/>
            <person name="Peta V."/>
            <person name="Bucking H."/>
        </authorList>
    </citation>
    <scope>NUCLEOTIDE SEQUENCE [LARGE SCALE GENOMIC DNA]</scope>
    <source>
        <strain evidence="2 3">MC02</strain>
    </source>
</reference>
<gene>
    <name evidence="2" type="ORF">E4L96_22125</name>
</gene>
<dbReference type="OrthoDB" id="9181360at2"/>
<keyword evidence="1" id="KW-0812">Transmembrane</keyword>
<keyword evidence="3" id="KW-1185">Reference proteome</keyword>
<accession>A0A4Y9RUL5</accession>
<organism evidence="2 3">
    <name type="scientific">Zemynaea arenosa</name>
    <dbReference type="NCBI Taxonomy" id="2561931"/>
    <lineage>
        <taxon>Bacteria</taxon>
        <taxon>Pseudomonadati</taxon>
        <taxon>Pseudomonadota</taxon>
        <taxon>Betaproteobacteria</taxon>
        <taxon>Burkholderiales</taxon>
        <taxon>Oxalobacteraceae</taxon>
        <taxon>Telluria group</taxon>
        <taxon>Zemynaea</taxon>
    </lineage>
</organism>
<evidence type="ECO:0000313" key="3">
    <source>
        <dbReference type="Proteomes" id="UP000298438"/>
    </source>
</evidence>
<name>A0A4Y9RUL5_9BURK</name>
<protein>
    <submittedName>
        <fullName evidence="2">DUF2069 domain-containing protein</fullName>
    </submittedName>
</protein>
<sequence length="132" mass="14793">MKTSRVFHVGAVVSLVFLILWLVAWEAWLAPIRPGAWLLALKAVPLLVPLLGALKRDIYTLQWSSMVILLYFAEGAVRVYSDTAPLSRMMAGGEAFLVAIYFVCTVLFLRPYKLAAKKIAKELLERVNTVNK</sequence>
<keyword evidence="1" id="KW-1133">Transmembrane helix</keyword>
<feature type="transmembrane region" description="Helical" evidence="1">
    <location>
        <begin position="7"/>
        <end position="24"/>
    </location>
</feature>
<feature type="transmembrane region" description="Helical" evidence="1">
    <location>
        <begin position="36"/>
        <end position="54"/>
    </location>
</feature>
<dbReference type="AlphaFoldDB" id="A0A4Y9RUL5"/>
<evidence type="ECO:0000313" key="2">
    <source>
        <dbReference type="EMBL" id="TFW11309.1"/>
    </source>
</evidence>
<feature type="transmembrane region" description="Helical" evidence="1">
    <location>
        <begin position="61"/>
        <end position="80"/>
    </location>
</feature>
<dbReference type="Pfam" id="PF09842">
    <property type="entry name" value="DUF2069"/>
    <property type="match status" value="1"/>
</dbReference>
<feature type="transmembrane region" description="Helical" evidence="1">
    <location>
        <begin position="86"/>
        <end position="109"/>
    </location>
</feature>
<comment type="caution">
    <text evidence="2">The sequence shown here is derived from an EMBL/GenBank/DDBJ whole genome shotgun (WGS) entry which is preliminary data.</text>
</comment>
<dbReference type="Proteomes" id="UP000298438">
    <property type="component" value="Unassembled WGS sequence"/>
</dbReference>
<proteinExistence type="predicted"/>